<dbReference type="GO" id="GO:0016810">
    <property type="term" value="F:hydrolase activity, acting on carbon-nitrogen (but not peptide) bonds"/>
    <property type="evidence" value="ECO:0007669"/>
    <property type="project" value="InterPro"/>
</dbReference>
<sequence>MDKKIIESLNHYPRDMTGYGRNSIHPNWPKKAKVALQFVLNYEEGGENCILHGDKSSESFLSEIVAAKPYEGVRHMSMESLYEYGSRVGVWRVLRLFREFEIPITIFAVAMAIARNRELADYLVDEGYDICAHGLRWIDYQFVDEEIEREHMDVCVSLLKDVLGKRPIGWYTGRNSPNTRRLVIEEGGFLYDSDSYDDDLPYWVKGNNEKTKHLVIPYTLDVNDMRFTTAQGFNSGNQFFNYLKDSFDALYMEGKDYPKMMSIGMHARILGRPGRIMAMRRFLEYVRTFDDVWFCTRKQIAEHWYENFSGK</sequence>
<dbReference type="EMBL" id="UINC01026043">
    <property type="protein sequence ID" value="SVB02783.1"/>
    <property type="molecule type" value="Genomic_DNA"/>
</dbReference>
<name>A0A382AP30_9ZZZZ</name>
<dbReference type="SUPFAM" id="SSF88713">
    <property type="entry name" value="Glycoside hydrolase/deacetylase"/>
    <property type="match status" value="1"/>
</dbReference>
<dbReference type="Gene3D" id="3.20.20.370">
    <property type="entry name" value="Glycoside hydrolase/deacetylase"/>
    <property type="match status" value="1"/>
</dbReference>
<accession>A0A382AP30</accession>
<feature type="domain" description="NodB homology" evidence="1">
    <location>
        <begin position="76"/>
        <end position="295"/>
    </location>
</feature>
<dbReference type="CDD" id="cd10977">
    <property type="entry name" value="CE4_PuuE_SpCDA1"/>
    <property type="match status" value="1"/>
</dbReference>
<dbReference type="PANTHER" id="PTHR43123:SF1">
    <property type="entry name" value="POLYSACCHARIDE DEACETYLASE-RELATED"/>
    <property type="match status" value="1"/>
</dbReference>
<reference evidence="2" key="1">
    <citation type="submission" date="2018-05" db="EMBL/GenBank/DDBJ databases">
        <authorList>
            <person name="Lanie J.A."/>
            <person name="Ng W.-L."/>
            <person name="Kazmierczak K.M."/>
            <person name="Andrzejewski T.M."/>
            <person name="Davidsen T.M."/>
            <person name="Wayne K.J."/>
            <person name="Tettelin H."/>
            <person name="Glass J.I."/>
            <person name="Rusch D."/>
            <person name="Podicherti R."/>
            <person name="Tsui H.-C.T."/>
            <person name="Winkler M.E."/>
        </authorList>
    </citation>
    <scope>NUCLEOTIDE SEQUENCE</scope>
</reference>
<dbReference type="InterPro" id="IPR011330">
    <property type="entry name" value="Glyco_hydro/deAcase_b/a-brl"/>
</dbReference>
<dbReference type="InterPro" id="IPR002509">
    <property type="entry name" value="NODB_dom"/>
</dbReference>
<dbReference type="NCBIfam" id="TIGR03212">
    <property type="entry name" value="uraD_N-term-dom"/>
    <property type="match status" value="1"/>
</dbReference>
<dbReference type="Pfam" id="PF01522">
    <property type="entry name" value="Polysacc_deac_1"/>
    <property type="match status" value="1"/>
</dbReference>
<proteinExistence type="predicted"/>
<dbReference type="PROSITE" id="PS51677">
    <property type="entry name" value="NODB"/>
    <property type="match status" value="1"/>
</dbReference>
<protein>
    <recommendedName>
        <fullName evidence="1">NodB homology domain-containing protein</fullName>
    </recommendedName>
</protein>
<organism evidence="2">
    <name type="scientific">marine metagenome</name>
    <dbReference type="NCBI Taxonomy" id="408172"/>
    <lineage>
        <taxon>unclassified sequences</taxon>
        <taxon>metagenomes</taxon>
        <taxon>ecological metagenomes</taxon>
    </lineage>
</organism>
<dbReference type="PANTHER" id="PTHR43123">
    <property type="entry name" value="POLYSACCHARIDE DEACETYLASE-RELATED"/>
    <property type="match status" value="1"/>
</dbReference>
<evidence type="ECO:0000259" key="1">
    <source>
        <dbReference type="PROSITE" id="PS51677"/>
    </source>
</evidence>
<dbReference type="AlphaFoldDB" id="A0A382AP30"/>
<gene>
    <name evidence="2" type="ORF">METZ01_LOCUS155637</name>
</gene>
<dbReference type="InterPro" id="IPR017625">
    <property type="entry name" value="PuuE"/>
</dbReference>
<evidence type="ECO:0000313" key="2">
    <source>
        <dbReference type="EMBL" id="SVB02783.1"/>
    </source>
</evidence>
<dbReference type="GO" id="GO:0005975">
    <property type="term" value="P:carbohydrate metabolic process"/>
    <property type="evidence" value="ECO:0007669"/>
    <property type="project" value="InterPro"/>
</dbReference>